<comment type="subcellular location">
    <subcellularLocation>
        <location evidence="1">Secreted</location>
    </subcellularLocation>
</comment>
<dbReference type="EnsemblMetazoa" id="AATE007686-RA">
    <property type="protein sequence ID" value="AATE007686-PA.1"/>
    <property type="gene ID" value="AATE007686"/>
</dbReference>
<accession>A0A182IY15</accession>
<reference evidence="5" key="1">
    <citation type="submission" date="2022-08" db="UniProtKB">
        <authorList>
            <consortium name="EnsemblMetazoa"/>
        </authorList>
    </citation>
    <scope>IDENTIFICATION</scope>
    <source>
        <strain evidence="5">EBRO</strain>
    </source>
</reference>
<evidence type="ECO:0000256" key="2">
    <source>
        <dbReference type="ARBA" id="ARBA00009127"/>
    </source>
</evidence>
<evidence type="ECO:0000313" key="5">
    <source>
        <dbReference type="EnsemblMetazoa" id="AATE007686-PA.1"/>
    </source>
</evidence>
<dbReference type="STRING" id="41427.A0A182IY15"/>
<organism evidence="5">
    <name type="scientific">Anopheles atroparvus</name>
    <name type="common">European mosquito</name>
    <dbReference type="NCBI Taxonomy" id="41427"/>
    <lineage>
        <taxon>Eukaryota</taxon>
        <taxon>Metazoa</taxon>
        <taxon>Ecdysozoa</taxon>
        <taxon>Arthropoda</taxon>
        <taxon>Hexapoda</taxon>
        <taxon>Insecta</taxon>
        <taxon>Pterygota</taxon>
        <taxon>Neoptera</taxon>
        <taxon>Endopterygota</taxon>
        <taxon>Diptera</taxon>
        <taxon>Nematocera</taxon>
        <taxon>Culicoidea</taxon>
        <taxon>Culicidae</taxon>
        <taxon>Anophelinae</taxon>
        <taxon>Anopheles</taxon>
    </lineage>
</organism>
<dbReference type="PANTHER" id="PTHR10009:SF10">
    <property type="entry name" value="L-DOPACHROME TAUTOMERASE YELLOW-F-RELATED"/>
    <property type="match status" value="1"/>
</dbReference>
<evidence type="ECO:0000256" key="3">
    <source>
        <dbReference type="ARBA" id="ARBA00022525"/>
    </source>
</evidence>
<evidence type="ECO:0000256" key="4">
    <source>
        <dbReference type="ARBA" id="ARBA00022729"/>
    </source>
</evidence>
<dbReference type="Gene3D" id="2.120.10.30">
    <property type="entry name" value="TolB, C-terminal domain"/>
    <property type="match status" value="1"/>
</dbReference>
<dbReference type="PANTHER" id="PTHR10009">
    <property type="entry name" value="PROTEIN YELLOW-RELATED"/>
    <property type="match status" value="1"/>
</dbReference>
<name>A0A182IY15_ANOAO</name>
<dbReference type="AlphaFoldDB" id="A0A182IY15"/>
<dbReference type="VEuPathDB" id="VectorBase:AATE007686"/>
<proteinExistence type="inferred from homology"/>
<keyword evidence="3" id="KW-0964">Secreted</keyword>
<keyword evidence="4" id="KW-0732">Signal</keyword>
<dbReference type="SUPFAM" id="SSF63829">
    <property type="entry name" value="Calcium-dependent phosphotriesterase"/>
    <property type="match status" value="1"/>
</dbReference>
<comment type="similarity">
    <text evidence="2">Belongs to the major royal jelly protein family.</text>
</comment>
<dbReference type="Pfam" id="PF03022">
    <property type="entry name" value="MRJP"/>
    <property type="match status" value="1"/>
</dbReference>
<dbReference type="GO" id="GO:0005576">
    <property type="term" value="C:extracellular region"/>
    <property type="evidence" value="ECO:0007669"/>
    <property type="project" value="UniProtKB-SubCell"/>
</dbReference>
<evidence type="ECO:0000256" key="1">
    <source>
        <dbReference type="ARBA" id="ARBA00004613"/>
    </source>
</evidence>
<protein>
    <submittedName>
        <fullName evidence="5">Uncharacterized protein</fullName>
    </submittedName>
</protein>
<dbReference type="InterPro" id="IPR011042">
    <property type="entry name" value="6-blade_b-propeller_TolB-like"/>
</dbReference>
<dbReference type="InterPro" id="IPR017996">
    <property type="entry name" value="MRJP/yellow-related"/>
</dbReference>
<sequence length="433" mass="48958">MTGRLLLLGLVVVALGLFNAGPRPTSADKLKLVYQWTVLRSPNNDSGSDSKVVFTANNAAPIDAGDNFNAYGNLPMGVTHHKGFLYVTIPRRRTGIPATLNVIDLARNPSVTGPVLQPYPNLLFNSLRSDLSADPKRIVSVYRTQVDRCSRLWFVDTGHLEYPGDAARQVQRPALWVIDLTTQRGERRFEIPPEMVEFGYGIPNIEVDVDANDCGRAYAYIPDYEWQRLYVYGLSENRMWRFEHNYFSFEPRYGDFNVAGRRFVWRDGIFSVAVGGRWEQSATERTVYLHSMASTSEIAVSNRVLQNETLARLGNGVYASAFRHLGTRGPNTQSTSHAYDPVTGVLFFAEVNRNSIGCWNTNRSFSPDNHGIVHLDNEEMIYPADLKIDTEGDLWVISNRLPIWIYSRLNTTEVNYRIWRQSAFRAAAGTICE</sequence>